<gene>
    <name evidence="1" type="ORF">B0T25DRAFT_173842</name>
</gene>
<name>A0AAJ0HN09_9PEZI</name>
<dbReference type="EMBL" id="JAUIQD010000003">
    <property type="protein sequence ID" value="KAK3357891.1"/>
    <property type="molecule type" value="Genomic_DNA"/>
</dbReference>
<reference evidence="1" key="1">
    <citation type="journal article" date="2023" name="Mol. Phylogenet. Evol.">
        <title>Genome-scale phylogeny and comparative genomics of the fungal order Sordariales.</title>
        <authorList>
            <person name="Hensen N."/>
            <person name="Bonometti L."/>
            <person name="Westerberg I."/>
            <person name="Brannstrom I.O."/>
            <person name="Guillou S."/>
            <person name="Cros-Aarteil S."/>
            <person name="Calhoun S."/>
            <person name="Haridas S."/>
            <person name="Kuo A."/>
            <person name="Mondo S."/>
            <person name="Pangilinan J."/>
            <person name="Riley R."/>
            <person name="LaButti K."/>
            <person name="Andreopoulos B."/>
            <person name="Lipzen A."/>
            <person name="Chen C."/>
            <person name="Yan M."/>
            <person name="Daum C."/>
            <person name="Ng V."/>
            <person name="Clum A."/>
            <person name="Steindorff A."/>
            <person name="Ohm R.A."/>
            <person name="Martin F."/>
            <person name="Silar P."/>
            <person name="Natvig D.O."/>
            <person name="Lalanne C."/>
            <person name="Gautier V."/>
            <person name="Ament-Velasquez S.L."/>
            <person name="Kruys A."/>
            <person name="Hutchinson M.I."/>
            <person name="Powell A.J."/>
            <person name="Barry K."/>
            <person name="Miller A.N."/>
            <person name="Grigoriev I.V."/>
            <person name="Debuchy R."/>
            <person name="Gladieux P."/>
            <person name="Hiltunen Thoren M."/>
            <person name="Johannesson H."/>
        </authorList>
    </citation>
    <scope>NUCLEOTIDE SEQUENCE</scope>
    <source>
        <strain evidence="1">CBS 955.72</strain>
    </source>
</reference>
<proteinExistence type="predicted"/>
<dbReference type="AlphaFoldDB" id="A0AAJ0HN09"/>
<comment type="caution">
    <text evidence="1">The sequence shown here is derived from an EMBL/GenBank/DDBJ whole genome shotgun (WGS) entry which is preliminary data.</text>
</comment>
<protein>
    <submittedName>
        <fullName evidence="1">Uncharacterized protein</fullName>
    </submittedName>
</protein>
<dbReference type="Proteomes" id="UP001275084">
    <property type="component" value="Unassembled WGS sequence"/>
</dbReference>
<evidence type="ECO:0000313" key="2">
    <source>
        <dbReference type="Proteomes" id="UP001275084"/>
    </source>
</evidence>
<sequence length="138" mass="14869">MLTFWCFTAFATFTDGLWQQIMARWRLKAEGNGDWGIGGAAAFGLGLQPLTGLAGVIGRCPFTVGSWLLARTAYKASGSHIQEGGPLELPGYGSKQKVSPRFPAMGMGESRRSEKIGGSGVLSGRHRHICIWNNIAQK</sequence>
<organism evidence="1 2">
    <name type="scientific">Lasiosphaeria hispida</name>
    <dbReference type="NCBI Taxonomy" id="260671"/>
    <lineage>
        <taxon>Eukaryota</taxon>
        <taxon>Fungi</taxon>
        <taxon>Dikarya</taxon>
        <taxon>Ascomycota</taxon>
        <taxon>Pezizomycotina</taxon>
        <taxon>Sordariomycetes</taxon>
        <taxon>Sordariomycetidae</taxon>
        <taxon>Sordariales</taxon>
        <taxon>Lasiosphaeriaceae</taxon>
        <taxon>Lasiosphaeria</taxon>
    </lineage>
</organism>
<evidence type="ECO:0000313" key="1">
    <source>
        <dbReference type="EMBL" id="KAK3357891.1"/>
    </source>
</evidence>
<accession>A0AAJ0HN09</accession>
<reference evidence="1" key="2">
    <citation type="submission" date="2023-06" db="EMBL/GenBank/DDBJ databases">
        <authorList>
            <consortium name="Lawrence Berkeley National Laboratory"/>
            <person name="Haridas S."/>
            <person name="Hensen N."/>
            <person name="Bonometti L."/>
            <person name="Westerberg I."/>
            <person name="Brannstrom I.O."/>
            <person name="Guillou S."/>
            <person name="Cros-Aarteil S."/>
            <person name="Calhoun S."/>
            <person name="Kuo A."/>
            <person name="Mondo S."/>
            <person name="Pangilinan J."/>
            <person name="Riley R."/>
            <person name="Labutti K."/>
            <person name="Andreopoulos B."/>
            <person name="Lipzen A."/>
            <person name="Chen C."/>
            <person name="Yanf M."/>
            <person name="Daum C."/>
            <person name="Ng V."/>
            <person name="Clum A."/>
            <person name="Steindorff A."/>
            <person name="Ohm R."/>
            <person name="Martin F."/>
            <person name="Silar P."/>
            <person name="Natvig D."/>
            <person name="Lalanne C."/>
            <person name="Gautier V."/>
            <person name="Ament-Velasquez S.L."/>
            <person name="Kruys A."/>
            <person name="Hutchinson M.I."/>
            <person name="Powell A.J."/>
            <person name="Barry K."/>
            <person name="Miller A.N."/>
            <person name="Grigoriev I.V."/>
            <person name="Debuchy R."/>
            <person name="Gladieux P."/>
            <person name="Thoren M.H."/>
            <person name="Johannesson H."/>
        </authorList>
    </citation>
    <scope>NUCLEOTIDE SEQUENCE</scope>
    <source>
        <strain evidence="1">CBS 955.72</strain>
    </source>
</reference>
<keyword evidence="2" id="KW-1185">Reference proteome</keyword>